<dbReference type="AlphaFoldDB" id="A0A1Y2HED8"/>
<gene>
    <name evidence="1" type="ORF">BCR44DRAFT_35052</name>
</gene>
<comment type="caution">
    <text evidence="1">The sequence shown here is derived from an EMBL/GenBank/DDBJ whole genome shotgun (WGS) entry which is preliminary data.</text>
</comment>
<evidence type="ECO:0008006" key="3">
    <source>
        <dbReference type="Google" id="ProtNLM"/>
    </source>
</evidence>
<dbReference type="Proteomes" id="UP000193411">
    <property type="component" value="Unassembled WGS sequence"/>
</dbReference>
<evidence type="ECO:0000313" key="2">
    <source>
        <dbReference type="Proteomes" id="UP000193411"/>
    </source>
</evidence>
<protein>
    <recommendedName>
        <fullName evidence="3">Ankyrin repeat-containing domain protein</fullName>
    </recommendedName>
</protein>
<organism evidence="1 2">
    <name type="scientific">Catenaria anguillulae PL171</name>
    <dbReference type="NCBI Taxonomy" id="765915"/>
    <lineage>
        <taxon>Eukaryota</taxon>
        <taxon>Fungi</taxon>
        <taxon>Fungi incertae sedis</taxon>
        <taxon>Blastocladiomycota</taxon>
        <taxon>Blastocladiomycetes</taxon>
        <taxon>Blastocladiales</taxon>
        <taxon>Catenariaceae</taxon>
        <taxon>Catenaria</taxon>
    </lineage>
</organism>
<dbReference type="PANTHER" id="PTHR46586">
    <property type="entry name" value="ANKYRIN REPEAT-CONTAINING PROTEIN"/>
    <property type="match status" value="1"/>
</dbReference>
<dbReference type="EMBL" id="MCFL01000040">
    <property type="protein sequence ID" value="ORZ32919.1"/>
    <property type="molecule type" value="Genomic_DNA"/>
</dbReference>
<proteinExistence type="predicted"/>
<dbReference type="Gene3D" id="1.25.40.20">
    <property type="entry name" value="Ankyrin repeat-containing domain"/>
    <property type="match status" value="1"/>
</dbReference>
<keyword evidence="2" id="KW-1185">Reference proteome</keyword>
<accession>A0A1Y2HED8</accession>
<dbReference type="InterPro" id="IPR052050">
    <property type="entry name" value="SecEffector_AnkRepeat"/>
</dbReference>
<evidence type="ECO:0000313" key="1">
    <source>
        <dbReference type="EMBL" id="ORZ32919.1"/>
    </source>
</evidence>
<sequence length="617" mass="68038">MNSDCTIPTLPTTLIDAILACVPLAVPKRTATISLLNVLSPRLILPTTLCAALIDAAINSSEFSTFCLPDALANLANHPTLDPSMVCRLAPAIAREPKRIGAVLVKHVAAAGNLPVLESLARCVDLKSCLGGLDLAAAKGRVDVLEWWSKTKCMPIAGPLTDVGIEGAVENNQLVMLEWIVERHPDFAIDWTEMIDAAAGKGHVSILDFCRLRLTADGDPFTDFGYDAWVKASEHGHVHVLVWAKLNNMPFPQASEVAVDGAIRNGHVDVLEWWYTQSPLPFKYTALGVNQASHAGHVHVLEWLSASGVEFRCTAAAKILAISQGKEAVVKWWDKHAMYNYLLSSRHKSVEPSQGVTSDFATLCSFGQLDLIDASQVPVNDQDALWIALMELAVGGHLEILIRFKDIFCPIAQRRNAEYISEAVNNNQVHLLQWCCTHFGFQFVDKAYWLDCANMACSLGHLEVLVWMVSTQLIELNPMPLELVESAISHGEMEILEYLFIEGFDCSRVTKMPDSSAVPLLVAAALCGQLKSLQWWIDKNLPFPASPEIAEAAAHEGHWLVLEWLHSMQPTVPFVWCESAVWAAVRGKHKMTCKWWLRSGLVKGPLLLKMLEEALVE</sequence>
<name>A0A1Y2HED8_9FUNG</name>
<dbReference type="PANTHER" id="PTHR46586:SF3">
    <property type="entry name" value="ANKYRIN REPEAT-CONTAINING PROTEIN"/>
    <property type="match status" value="1"/>
</dbReference>
<dbReference type="OrthoDB" id="10261302at2759"/>
<reference evidence="1 2" key="1">
    <citation type="submission" date="2016-07" db="EMBL/GenBank/DDBJ databases">
        <title>Pervasive Adenine N6-methylation of Active Genes in Fungi.</title>
        <authorList>
            <consortium name="DOE Joint Genome Institute"/>
            <person name="Mondo S.J."/>
            <person name="Dannebaum R.O."/>
            <person name="Kuo R.C."/>
            <person name="Labutti K."/>
            <person name="Haridas S."/>
            <person name="Kuo A."/>
            <person name="Salamov A."/>
            <person name="Ahrendt S.R."/>
            <person name="Lipzen A."/>
            <person name="Sullivan W."/>
            <person name="Andreopoulos W.B."/>
            <person name="Clum A."/>
            <person name="Lindquist E."/>
            <person name="Daum C."/>
            <person name="Ramamoorthy G.K."/>
            <person name="Gryganskyi A."/>
            <person name="Culley D."/>
            <person name="Magnuson J.K."/>
            <person name="James T.Y."/>
            <person name="O'Malley M.A."/>
            <person name="Stajich J.E."/>
            <person name="Spatafora J.W."/>
            <person name="Visel A."/>
            <person name="Grigoriev I.V."/>
        </authorList>
    </citation>
    <scope>NUCLEOTIDE SEQUENCE [LARGE SCALE GENOMIC DNA]</scope>
    <source>
        <strain evidence="1 2">PL171</strain>
    </source>
</reference>
<dbReference type="InterPro" id="IPR036770">
    <property type="entry name" value="Ankyrin_rpt-contain_sf"/>
</dbReference>
<dbReference type="STRING" id="765915.A0A1Y2HED8"/>
<dbReference type="SUPFAM" id="SSF140860">
    <property type="entry name" value="Pseudo ankyrin repeat-like"/>
    <property type="match status" value="1"/>
</dbReference>